<keyword evidence="5" id="KW-1185">Reference proteome</keyword>
<evidence type="ECO:0000313" key="5">
    <source>
        <dbReference type="Proteomes" id="UP001470230"/>
    </source>
</evidence>
<organism evidence="4 5">
    <name type="scientific">Tritrichomonas musculus</name>
    <dbReference type="NCBI Taxonomy" id="1915356"/>
    <lineage>
        <taxon>Eukaryota</taxon>
        <taxon>Metamonada</taxon>
        <taxon>Parabasalia</taxon>
        <taxon>Tritrichomonadida</taxon>
        <taxon>Tritrichomonadidae</taxon>
        <taxon>Tritrichomonas</taxon>
    </lineage>
</organism>
<dbReference type="Proteomes" id="UP001470230">
    <property type="component" value="Unassembled WGS sequence"/>
</dbReference>
<protein>
    <submittedName>
        <fullName evidence="4">Uncharacterized protein</fullName>
    </submittedName>
</protein>
<dbReference type="EMBL" id="JAPFFF010000006">
    <property type="protein sequence ID" value="KAK8888423.1"/>
    <property type="molecule type" value="Genomic_DNA"/>
</dbReference>
<feature type="transmembrane region" description="Helical" evidence="2">
    <location>
        <begin position="823"/>
        <end position="845"/>
    </location>
</feature>
<gene>
    <name evidence="4" type="ORF">M9Y10_039493</name>
</gene>
<sequence>MYLLIFLFTVSNSVLSEKNKNIQENELNGTKSEDIENISNLSFISNDNEDSESNSNNQIESSSNNNDDQQVSSYSFTEEESSSVNQNEYESSSAYDNGEDSSSANSNGEDLSLDTISDSEEATDDLIPPDLPIQPEFPNGDDLKGILIYVFQNKTRCNFIREKYEYCLSHRDEKECQHQIYFEQVDVICSDVDNFYEDAKKGVQESRDIGIFTSVNISNLDFSRIITLTTLEGLQNDNFVGFYVDPMGYSSPYSQNPVEITIKGNNNVNYLSVVRCDIVVLDSPLNVETMYFTDCAIKSNSEKINVNRLIAPYTHFRYSNSINFDKIKIKQFSFLQNYKNGLSMKSYFPHYKISYEQDRMTLFTKEVDEKEFGSPFFSISYDSYEKFDIISGSNYFELHVENSSITRTKTINITIFDVLDAPYQAKLLDDSKYTVRLVTTGDWSGIKDQTKVIFSSFQDYVSLDNRCNSKVDIEKVENVNYQKTTTDGTIRDNEEIGFINLTNKNSTQIKNEIKEKFDNHSTNADNNKDVVITIESTDKPIVFENLDLKHYQYIKPSNNADVVLNDGKLNLLLEGDTKECKITVNNHEKVELAIKNQVESTIVIDTKAEENNNKKAVSIKSNSEIYQPINFVIGDNVESVKIDSINLHTAGSISVSKKDDPNADVSLVVETLTAQPQTECEIKNVVIDDSFTISQTASLNLEKVNLQKAKLNLNLVSYDLNDFQTPLLKGDLGARPSSITLTNPDEQKPIQGKDYLLFQGDFKDGCQNWAALIELKDTSFDSKKCNPLSGNQRLLEGGSLVVRYDNVEPKKGDDGKKLSGGQIAGIVVGCVAGVAIIVVVVIIVIKKKKQGNQDSNDEGVQNSNYL</sequence>
<keyword evidence="2" id="KW-0812">Transmembrane</keyword>
<evidence type="ECO:0000256" key="1">
    <source>
        <dbReference type="SAM" id="MobiDB-lite"/>
    </source>
</evidence>
<evidence type="ECO:0000313" key="4">
    <source>
        <dbReference type="EMBL" id="KAK8888423.1"/>
    </source>
</evidence>
<name>A0ABR2KC54_9EUKA</name>
<proteinExistence type="predicted"/>
<feature type="signal peptide" evidence="3">
    <location>
        <begin position="1"/>
        <end position="16"/>
    </location>
</feature>
<evidence type="ECO:0000256" key="3">
    <source>
        <dbReference type="SAM" id="SignalP"/>
    </source>
</evidence>
<keyword evidence="3" id="KW-0732">Signal</keyword>
<reference evidence="4 5" key="1">
    <citation type="submission" date="2024-04" db="EMBL/GenBank/DDBJ databases">
        <title>Tritrichomonas musculus Genome.</title>
        <authorList>
            <person name="Alves-Ferreira E."/>
            <person name="Grigg M."/>
            <person name="Lorenzi H."/>
            <person name="Galac M."/>
        </authorList>
    </citation>
    <scope>NUCLEOTIDE SEQUENCE [LARGE SCALE GENOMIC DNA]</scope>
    <source>
        <strain evidence="4 5">EAF2021</strain>
    </source>
</reference>
<feature type="region of interest" description="Disordered" evidence="1">
    <location>
        <begin position="44"/>
        <end position="113"/>
    </location>
</feature>
<feature type="compositionally biased region" description="Low complexity" evidence="1">
    <location>
        <begin position="53"/>
        <end position="76"/>
    </location>
</feature>
<feature type="chain" id="PRO_5046893957" evidence="3">
    <location>
        <begin position="17"/>
        <end position="866"/>
    </location>
</feature>
<accession>A0ABR2KC54</accession>
<feature type="compositionally biased region" description="Polar residues" evidence="1">
    <location>
        <begin position="84"/>
        <end position="109"/>
    </location>
</feature>
<evidence type="ECO:0000256" key="2">
    <source>
        <dbReference type="SAM" id="Phobius"/>
    </source>
</evidence>
<keyword evidence="2" id="KW-0472">Membrane</keyword>
<comment type="caution">
    <text evidence="4">The sequence shown here is derived from an EMBL/GenBank/DDBJ whole genome shotgun (WGS) entry which is preliminary data.</text>
</comment>
<keyword evidence="2" id="KW-1133">Transmembrane helix</keyword>